<sequence length="90" mass="10060">MVENRGAMKGKKVSSMGFVNIMETRMAKIKLVMSNVLIKVEDTKDSLYEIKSEMRRPLRVQDFPIKAKLSAIGKILDESKAEGSGSDQEP</sequence>
<keyword evidence="2" id="KW-1185">Reference proteome</keyword>
<name>A0ABR0PYP8_GOSAR</name>
<gene>
    <name evidence="1" type="ORF">PVK06_015970</name>
</gene>
<dbReference type="Proteomes" id="UP001358586">
    <property type="component" value="Chromosome 5"/>
</dbReference>
<reference evidence="1 2" key="1">
    <citation type="submission" date="2023-03" db="EMBL/GenBank/DDBJ databases">
        <title>WGS of Gossypium arboreum.</title>
        <authorList>
            <person name="Yu D."/>
        </authorList>
    </citation>
    <scope>NUCLEOTIDE SEQUENCE [LARGE SCALE GENOMIC DNA]</scope>
    <source>
        <tissue evidence="1">Leaf</tissue>
    </source>
</reference>
<accession>A0ABR0PYP8</accession>
<protein>
    <submittedName>
        <fullName evidence="1">Uncharacterized protein</fullName>
    </submittedName>
</protein>
<comment type="caution">
    <text evidence="1">The sequence shown here is derived from an EMBL/GenBank/DDBJ whole genome shotgun (WGS) entry which is preliminary data.</text>
</comment>
<proteinExistence type="predicted"/>
<evidence type="ECO:0000313" key="1">
    <source>
        <dbReference type="EMBL" id="KAK5832170.1"/>
    </source>
</evidence>
<evidence type="ECO:0000313" key="2">
    <source>
        <dbReference type="Proteomes" id="UP001358586"/>
    </source>
</evidence>
<organism evidence="1 2">
    <name type="scientific">Gossypium arboreum</name>
    <name type="common">Tree cotton</name>
    <name type="synonym">Gossypium nanking</name>
    <dbReference type="NCBI Taxonomy" id="29729"/>
    <lineage>
        <taxon>Eukaryota</taxon>
        <taxon>Viridiplantae</taxon>
        <taxon>Streptophyta</taxon>
        <taxon>Embryophyta</taxon>
        <taxon>Tracheophyta</taxon>
        <taxon>Spermatophyta</taxon>
        <taxon>Magnoliopsida</taxon>
        <taxon>eudicotyledons</taxon>
        <taxon>Gunneridae</taxon>
        <taxon>Pentapetalae</taxon>
        <taxon>rosids</taxon>
        <taxon>malvids</taxon>
        <taxon>Malvales</taxon>
        <taxon>Malvaceae</taxon>
        <taxon>Malvoideae</taxon>
        <taxon>Gossypium</taxon>
    </lineage>
</organism>
<dbReference type="EMBL" id="JARKNE010000005">
    <property type="protein sequence ID" value="KAK5832170.1"/>
    <property type="molecule type" value="Genomic_DNA"/>
</dbReference>